<keyword evidence="2" id="KW-1185">Reference proteome</keyword>
<comment type="caution">
    <text evidence="1">The sequence shown here is derived from an EMBL/GenBank/DDBJ whole genome shotgun (WGS) entry which is preliminary data.</text>
</comment>
<name>A0AAD5PB23_9FUNG</name>
<dbReference type="EMBL" id="JAIXMP010000033">
    <property type="protein sequence ID" value="KAI9250236.1"/>
    <property type="molecule type" value="Genomic_DNA"/>
</dbReference>
<reference evidence="1" key="1">
    <citation type="journal article" date="2022" name="IScience">
        <title>Evolution of zygomycete secretomes and the origins of terrestrial fungal ecologies.</title>
        <authorList>
            <person name="Chang Y."/>
            <person name="Wang Y."/>
            <person name="Mondo S."/>
            <person name="Ahrendt S."/>
            <person name="Andreopoulos W."/>
            <person name="Barry K."/>
            <person name="Beard J."/>
            <person name="Benny G.L."/>
            <person name="Blankenship S."/>
            <person name="Bonito G."/>
            <person name="Cuomo C."/>
            <person name="Desiro A."/>
            <person name="Gervers K.A."/>
            <person name="Hundley H."/>
            <person name="Kuo A."/>
            <person name="LaButti K."/>
            <person name="Lang B.F."/>
            <person name="Lipzen A."/>
            <person name="O'Donnell K."/>
            <person name="Pangilinan J."/>
            <person name="Reynolds N."/>
            <person name="Sandor L."/>
            <person name="Smith M.E."/>
            <person name="Tsang A."/>
            <person name="Grigoriev I.V."/>
            <person name="Stajich J.E."/>
            <person name="Spatafora J.W."/>
        </authorList>
    </citation>
    <scope>NUCLEOTIDE SEQUENCE</scope>
    <source>
        <strain evidence="1">RSA 2281</strain>
    </source>
</reference>
<reference evidence="1" key="2">
    <citation type="submission" date="2023-02" db="EMBL/GenBank/DDBJ databases">
        <authorList>
            <consortium name="DOE Joint Genome Institute"/>
            <person name="Mondo S.J."/>
            <person name="Chang Y."/>
            <person name="Wang Y."/>
            <person name="Ahrendt S."/>
            <person name="Andreopoulos W."/>
            <person name="Barry K."/>
            <person name="Beard J."/>
            <person name="Benny G.L."/>
            <person name="Blankenship S."/>
            <person name="Bonito G."/>
            <person name="Cuomo C."/>
            <person name="Desiro A."/>
            <person name="Gervers K.A."/>
            <person name="Hundley H."/>
            <person name="Kuo A."/>
            <person name="LaButti K."/>
            <person name="Lang B.F."/>
            <person name="Lipzen A."/>
            <person name="O'Donnell K."/>
            <person name="Pangilinan J."/>
            <person name="Reynolds N."/>
            <person name="Sandor L."/>
            <person name="Smith M.W."/>
            <person name="Tsang A."/>
            <person name="Grigoriev I.V."/>
            <person name="Stajich J.E."/>
            <person name="Spatafora J.W."/>
        </authorList>
    </citation>
    <scope>NUCLEOTIDE SEQUENCE</scope>
    <source>
        <strain evidence="1">RSA 2281</strain>
    </source>
</reference>
<evidence type="ECO:0000313" key="1">
    <source>
        <dbReference type="EMBL" id="KAI9250236.1"/>
    </source>
</evidence>
<sequence>MHKKCHRSNKRTVRQLPWKCFVYIQGTTEQPVVYRCSSFGYDSRDKLIHIAFMGSTLIKWRGHNVFYLVRDLMKHLIRLRKL</sequence>
<dbReference type="AlphaFoldDB" id="A0AAD5PB23"/>
<proteinExistence type="predicted"/>
<organism evidence="1 2">
    <name type="scientific">Phascolomyces articulosus</name>
    <dbReference type="NCBI Taxonomy" id="60185"/>
    <lineage>
        <taxon>Eukaryota</taxon>
        <taxon>Fungi</taxon>
        <taxon>Fungi incertae sedis</taxon>
        <taxon>Mucoromycota</taxon>
        <taxon>Mucoromycotina</taxon>
        <taxon>Mucoromycetes</taxon>
        <taxon>Mucorales</taxon>
        <taxon>Lichtheimiaceae</taxon>
        <taxon>Phascolomyces</taxon>
    </lineage>
</organism>
<protein>
    <submittedName>
        <fullName evidence="1">Uncharacterized protein</fullName>
    </submittedName>
</protein>
<feature type="non-terminal residue" evidence="1">
    <location>
        <position position="82"/>
    </location>
</feature>
<dbReference type="Proteomes" id="UP001209540">
    <property type="component" value="Unassembled WGS sequence"/>
</dbReference>
<accession>A0AAD5PB23</accession>
<evidence type="ECO:0000313" key="2">
    <source>
        <dbReference type="Proteomes" id="UP001209540"/>
    </source>
</evidence>
<gene>
    <name evidence="1" type="ORF">BDA99DRAFT_523236</name>
</gene>